<dbReference type="EMBL" id="JARKIF010000028">
    <property type="protein sequence ID" value="KAJ7613534.1"/>
    <property type="molecule type" value="Genomic_DNA"/>
</dbReference>
<reference evidence="6" key="1">
    <citation type="submission" date="2023-03" db="EMBL/GenBank/DDBJ databases">
        <title>Massive genome expansion in bonnet fungi (Mycena s.s.) driven by repeated elements and novel gene families across ecological guilds.</title>
        <authorList>
            <consortium name="Lawrence Berkeley National Laboratory"/>
            <person name="Harder C.B."/>
            <person name="Miyauchi S."/>
            <person name="Viragh M."/>
            <person name="Kuo A."/>
            <person name="Thoen E."/>
            <person name="Andreopoulos B."/>
            <person name="Lu D."/>
            <person name="Skrede I."/>
            <person name="Drula E."/>
            <person name="Henrissat B."/>
            <person name="Morin E."/>
            <person name="Kohler A."/>
            <person name="Barry K."/>
            <person name="LaButti K."/>
            <person name="Morin E."/>
            <person name="Salamov A."/>
            <person name="Lipzen A."/>
            <person name="Mereny Z."/>
            <person name="Hegedus B."/>
            <person name="Baldrian P."/>
            <person name="Stursova M."/>
            <person name="Weitz H."/>
            <person name="Taylor A."/>
            <person name="Grigoriev I.V."/>
            <person name="Nagy L.G."/>
            <person name="Martin F."/>
            <person name="Kauserud H."/>
        </authorList>
    </citation>
    <scope>NUCLEOTIDE SEQUENCE</scope>
    <source>
        <strain evidence="6">9284</strain>
    </source>
</reference>
<evidence type="ECO:0000256" key="1">
    <source>
        <dbReference type="ARBA" id="ARBA00022723"/>
    </source>
</evidence>
<keyword evidence="1" id="KW-0479">Metal-binding</keyword>
<evidence type="ECO:0000256" key="2">
    <source>
        <dbReference type="ARBA" id="ARBA00022771"/>
    </source>
</evidence>
<evidence type="ECO:0000313" key="7">
    <source>
        <dbReference type="Proteomes" id="UP001221142"/>
    </source>
</evidence>
<evidence type="ECO:0000256" key="3">
    <source>
        <dbReference type="ARBA" id="ARBA00022833"/>
    </source>
</evidence>
<gene>
    <name evidence="6" type="ORF">FB45DRAFT_268020</name>
</gene>
<organism evidence="6 7">
    <name type="scientific">Roridomyces roridus</name>
    <dbReference type="NCBI Taxonomy" id="1738132"/>
    <lineage>
        <taxon>Eukaryota</taxon>
        <taxon>Fungi</taxon>
        <taxon>Dikarya</taxon>
        <taxon>Basidiomycota</taxon>
        <taxon>Agaricomycotina</taxon>
        <taxon>Agaricomycetes</taxon>
        <taxon>Agaricomycetidae</taxon>
        <taxon>Agaricales</taxon>
        <taxon>Marasmiineae</taxon>
        <taxon>Mycenaceae</taxon>
        <taxon>Roridomyces</taxon>
    </lineage>
</organism>
<name>A0AAD7FDF6_9AGAR</name>
<dbReference type="Proteomes" id="UP001221142">
    <property type="component" value="Unassembled WGS sequence"/>
</dbReference>
<protein>
    <recommendedName>
        <fullName evidence="5">MYND-type domain-containing protein</fullName>
    </recommendedName>
</protein>
<dbReference type="Pfam" id="PF01753">
    <property type="entry name" value="zf-MYND"/>
    <property type="match status" value="1"/>
</dbReference>
<dbReference type="Gene3D" id="6.10.140.2220">
    <property type="match status" value="1"/>
</dbReference>
<sequence length="470" mass="53544">MLNDIGGFLADSDVRSHPERLEEMIDAAGGSMDDFAPLILGYLRGCTQQQSPDPDLPLDYVHHVLTFIKHADAFPVDCEHEWMTIPVGSFGRALYEADFAEELVSAVLLFCDGDKPHDDAQYAIDGCMKLMYRMVFMSSPAFWAEFLERGFLRALVLITLKCETHGWRLNHYVRFFLQVQLPPALVYYYIVGTLEESLEKVRGLISGDDFKRCAVYAQWQHFLAHAQERLDAHDEFAFRTVAYKTCDNLRCGSIEYTECIAGRCSGCQAFYYCSRRCQKVDWKAGHRTFCDSHQRLLLTQKEQRLLFVERSFLRYLVHRKYLNERRSILAQQVTILAAQTVGERGAPPVLFTLFDFQKSPPLITVYIADVGLEGLKGLELKEPDGTPSPEWEDLVERARRSQGRMQLHGVRILESPPHVWVIPLRSESAEGYERLLDLAGRVRAGEVEETGVPEEIEGILGSLGNVVEVH</sequence>
<dbReference type="InterPro" id="IPR002893">
    <property type="entry name" value="Znf_MYND"/>
</dbReference>
<keyword evidence="3" id="KW-0862">Zinc</keyword>
<accession>A0AAD7FDF6</accession>
<keyword evidence="7" id="KW-1185">Reference proteome</keyword>
<dbReference type="GO" id="GO:0008270">
    <property type="term" value="F:zinc ion binding"/>
    <property type="evidence" value="ECO:0007669"/>
    <property type="project" value="UniProtKB-KW"/>
</dbReference>
<feature type="domain" description="MYND-type" evidence="5">
    <location>
        <begin position="248"/>
        <end position="290"/>
    </location>
</feature>
<dbReference type="AlphaFoldDB" id="A0AAD7FDF6"/>
<comment type="caution">
    <text evidence="6">The sequence shown here is derived from an EMBL/GenBank/DDBJ whole genome shotgun (WGS) entry which is preliminary data.</text>
</comment>
<dbReference type="SUPFAM" id="SSF144232">
    <property type="entry name" value="HIT/MYND zinc finger-like"/>
    <property type="match status" value="1"/>
</dbReference>
<evidence type="ECO:0000313" key="6">
    <source>
        <dbReference type="EMBL" id="KAJ7613534.1"/>
    </source>
</evidence>
<dbReference type="PROSITE" id="PS50865">
    <property type="entry name" value="ZF_MYND_2"/>
    <property type="match status" value="1"/>
</dbReference>
<keyword evidence="2 4" id="KW-0863">Zinc-finger</keyword>
<proteinExistence type="predicted"/>
<evidence type="ECO:0000259" key="5">
    <source>
        <dbReference type="PROSITE" id="PS50865"/>
    </source>
</evidence>
<evidence type="ECO:0000256" key="4">
    <source>
        <dbReference type="PROSITE-ProRule" id="PRU00134"/>
    </source>
</evidence>